<evidence type="ECO:0000256" key="9">
    <source>
        <dbReference type="ARBA" id="ARBA00023289"/>
    </source>
</evidence>
<keyword evidence="5" id="KW-0547">Nucleotide-binding</keyword>
<gene>
    <name evidence="10" type="ORF">D9758_011261</name>
</gene>
<accession>A0A8H5CVI1</accession>
<name>A0A8H5CVI1_9AGAR</name>
<keyword evidence="6" id="KW-0342">GTP-binding</keyword>
<dbReference type="SUPFAM" id="SSF52540">
    <property type="entry name" value="P-loop containing nucleoside triphosphate hydrolases"/>
    <property type="match status" value="1"/>
</dbReference>
<sequence>MSVRDRRVTQFLREYKLVVFGDGAVGKSALTIQFFKGRFIDEYDPTLEDSYRKECLIDDEVAVLDVLDTAGQEEYEALREQYMRSGEGFLLVYSITSRESFELINRFYQQIIRVKDTDWDQGIRRGGVPIVLVGNKCDLEGERQVGMNEGRDLARAFGCRFLESSAKERINVEQAFGDVVREIRRHNQKVQQRILQPVGGDPGGLTKPYASKEQREEEEYEGCCGGCVVL</sequence>
<dbReference type="SMART" id="SM00173">
    <property type="entry name" value="RAS"/>
    <property type="match status" value="1"/>
</dbReference>
<dbReference type="PRINTS" id="PR00449">
    <property type="entry name" value="RASTRNSFRMNG"/>
</dbReference>
<dbReference type="GO" id="GO:0005886">
    <property type="term" value="C:plasma membrane"/>
    <property type="evidence" value="ECO:0007669"/>
    <property type="project" value="UniProtKB-SubCell"/>
</dbReference>
<comment type="subcellular location">
    <subcellularLocation>
        <location evidence="1">Cell membrane</location>
        <topology evidence="1">Lipid-anchor</topology>
        <orientation evidence="1">Cytoplasmic side</orientation>
    </subcellularLocation>
</comment>
<keyword evidence="11" id="KW-1185">Reference proteome</keyword>
<comment type="caution">
    <text evidence="10">The sequence shown here is derived from an EMBL/GenBank/DDBJ whole genome shotgun (WGS) entry which is preliminary data.</text>
</comment>
<dbReference type="SMART" id="SM00175">
    <property type="entry name" value="RAB"/>
    <property type="match status" value="1"/>
</dbReference>
<evidence type="ECO:0000256" key="2">
    <source>
        <dbReference type="ARBA" id="ARBA00008344"/>
    </source>
</evidence>
<keyword evidence="7" id="KW-0472">Membrane</keyword>
<evidence type="ECO:0000256" key="3">
    <source>
        <dbReference type="ARBA" id="ARBA00022475"/>
    </source>
</evidence>
<dbReference type="OrthoDB" id="5976022at2759"/>
<dbReference type="GO" id="GO:0005525">
    <property type="term" value="F:GTP binding"/>
    <property type="evidence" value="ECO:0007669"/>
    <property type="project" value="UniProtKB-KW"/>
</dbReference>
<dbReference type="SMART" id="SM00176">
    <property type="entry name" value="RAN"/>
    <property type="match status" value="1"/>
</dbReference>
<evidence type="ECO:0000256" key="7">
    <source>
        <dbReference type="ARBA" id="ARBA00023136"/>
    </source>
</evidence>
<dbReference type="PANTHER" id="PTHR24070">
    <property type="entry name" value="RAS, DI-RAS, AND RHEB FAMILY MEMBERS OF SMALL GTPASE SUPERFAMILY"/>
    <property type="match status" value="1"/>
</dbReference>
<evidence type="ECO:0000256" key="6">
    <source>
        <dbReference type="ARBA" id="ARBA00023134"/>
    </source>
</evidence>
<comment type="similarity">
    <text evidence="2">Belongs to the small GTPase superfamily. Ras family.</text>
</comment>
<keyword evidence="8" id="KW-0449">Lipoprotein</keyword>
<proteinExistence type="inferred from homology"/>
<keyword evidence="9" id="KW-0636">Prenylation</keyword>
<keyword evidence="3" id="KW-1003">Cell membrane</keyword>
<evidence type="ECO:0000313" key="10">
    <source>
        <dbReference type="EMBL" id="KAF5347422.1"/>
    </source>
</evidence>
<dbReference type="PROSITE" id="PS51421">
    <property type="entry name" value="RAS"/>
    <property type="match status" value="1"/>
</dbReference>
<organism evidence="10 11">
    <name type="scientific">Tetrapyrgos nigripes</name>
    <dbReference type="NCBI Taxonomy" id="182062"/>
    <lineage>
        <taxon>Eukaryota</taxon>
        <taxon>Fungi</taxon>
        <taxon>Dikarya</taxon>
        <taxon>Basidiomycota</taxon>
        <taxon>Agaricomycotina</taxon>
        <taxon>Agaricomycetes</taxon>
        <taxon>Agaricomycetidae</taxon>
        <taxon>Agaricales</taxon>
        <taxon>Marasmiineae</taxon>
        <taxon>Marasmiaceae</taxon>
        <taxon>Tetrapyrgos</taxon>
    </lineage>
</organism>
<dbReference type="InterPro" id="IPR001806">
    <property type="entry name" value="Small_GTPase"/>
</dbReference>
<protein>
    <recommendedName>
        <fullName evidence="12">Ras-like protein</fullName>
    </recommendedName>
</protein>
<reference evidence="10 11" key="1">
    <citation type="journal article" date="2020" name="ISME J.">
        <title>Uncovering the hidden diversity of litter-decomposition mechanisms in mushroom-forming fungi.</title>
        <authorList>
            <person name="Floudas D."/>
            <person name="Bentzer J."/>
            <person name="Ahren D."/>
            <person name="Johansson T."/>
            <person name="Persson P."/>
            <person name="Tunlid A."/>
        </authorList>
    </citation>
    <scope>NUCLEOTIDE SEQUENCE [LARGE SCALE GENOMIC DNA]</scope>
    <source>
        <strain evidence="10 11">CBS 291.85</strain>
    </source>
</reference>
<dbReference type="FunFam" id="3.40.50.300:FF:000080">
    <property type="entry name" value="Ras-like GTPase Ras1"/>
    <property type="match status" value="1"/>
</dbReference>
<dbReference type="Proteomes" id="UP000559256">
    <property type="component" value="Unassembled WGS sequence"/>
</dbReference>
<evidence type="ECO:0008006" key="12">
    <source>
        <dbReference type="Google" id="ProtNLM"/>
    </source>
</evidence>
<dbReference type="CDD" id="cd00876">
    <property type="entry name" value="Ras"/>
    <property type="match status" value="1"/>
</dbReference>
<dbReference type="PROSITE" id="PS51420">
    <property type="entry name" value="RHO"/>
    <property type="match status" value="1"/>
</dbReference>
<dbReference type="InterPro" id="IPR005225">
    <property type="entry name" value="Small_GTP-bd"/>
</dbReference>
<dbReference type="AlphaFoldDB" id="A0A8H5CVI1"/>
<dbReference type="NCBIfam" id="TIGR00231">
    <property type="entry name" value="small_GTP"/>
    <property type="match status" value="1"/>
</dbReference>
<dbReference type="GO" id="GO:0007165">
    <property type="term" value="P:signal transduction"/>
    <property type="evidence" value="ECO:0007669"/>
    <property type="project" value="InterPro"/>
</dbReference>
<dbReference type="PROSITE" id="PS51419">
    <property type="entry name" value="RAB"/>
    <property type="match status" value="1"/>
</dbReference>
<evidence type="ECO:0000256" key="8">
    <source>
        <dbReference type="ARBA" id="ARBA00023288"/>
    </source>
</evidence>
<dbReference type="GO" id="GO:0003924">
    <property type="term" value="F:GTPase activity"/>
    <property type="evidence" value="ECO:0007669"/>
    <property type="project" value="InterPro"/>
</dbReference>
<dbReference type="EMBL" id="JAACJM010000095">
    <property type="protein sequence ID" value="KAF5347422.1"/>
    <property type="molecule type" value="Genomic_DNA"/>
</dbReference>
<dbReference type="SMART" id="SM00174">
    <property type="entry name" value="RHO"/>
    <property type="match status" value="1"/>
</dbReference>
<evidence type="ECO:0000256" key="1">
    <source>
        <dbReference type="ARBA" id="ARBA00004342"/>
    </source>
</evidence>
<evidence type="ECO:0000256" key="5">
    <source>
        <dbReference type="ARBA" id="ARBA00022741"/>
    </source>
</evidence>
<dbReference type="Pfam" id="PF00071">
    <property type="entry name" value="Ras"/>
    <property type="match status" value="1"/>
</dbReference>
<evidence type="ECO:0000256" key="4">
    <source>
        <dbReference type="ARBA" id="ARBA00022481"/>
    </source>
</evidence>
<keyword evidence="4" id="KW-0488">Methylation</keyword>
<dbReference type="Gene3D" id="3.40.50.300">
    <property type="entry name" value="P-loop containing nucleotide triphosphate hydrolases"/>
    <property type="match status" value="1"/>
</dbReference>
<dbReference type="InterPro" id="IPR020849">
    <property type="entry name" value="Small_GTPase_Ras-type"/>
</dbReference>
<evidence type="ECO:0000313" key="11">
    <source>
        <dbReference type="Proteomes" id="UP000559256"/>
    </source>
</evidence>
<dbReference type="InterPro" id="IPR027417">
    <property type="entry name" value="P-loop_NTPase"/>
</dbReference>